<reference evidence="8" key="1">
    <citation type="submission" date="2018-05" db="EMBL/GenBank/DDBJ databases">
        <authorList>
            <person name="Lanie J.A."/>
            <person name="Ng W.-L."/>
            <person name="Kazmierczak K.M."/>
            <person name="Andrzejewski T.M."/>
            <person name="Davidsen T.M."/>
            <person name="Wayne K.J."/>
            <person name="Tettelin H."/>
            <person name="Glass J.I."/>
            <person name="Rusch D."/>
            <person name="Podicherti R."/>
            <person name="Tsui H.-C.T."/>
            <person name="Winkler M.E."/>
        </authorList>
    </citation>
    <scope>NUCLEOTIDE SEQUENCE</scope>
</reference>
<sequence>VKWEFINRVKTKLFLITTFLLPFFMGAMLYLPTILMDLEPEELTEIGLVYEDGLDTLVERFQSQVAMSHRLKDGNPQFIIFRYEDEKTALDSVSMKSIDGYLYIPSSVLDTGQVNYFGHSLSNIKIFSQLRRTLNQVVIEQRMLDQDIDISLVGALSRNIRFDTFEVDEEGITSEGNELTSFLLPLMFLMILFMTVFMSGQLLLRSVMEERTNRTIEILLSSVTADEIMRGKILGLGALGLIQMIFYLICGLVVTEYKELTIVDYSQIPIFFIYFVTGYLFYASIFAAMGTLFKSEQEAQQSSGIISIVAILPIAFSSYFITNPGSAFTVASSYIPPLTPFMMILRVGTKSVEYTEIILSTLLMIVSCWLMLKLSGKIFRIAILLYGKRPTFKEIIRWAKT</sequence>
<feature type="domain" description="ABC-2 type transporter transmembrane" evidence="7">
    <location>
        <begin position="12"/>
        <end position="374"/>
    </location>
</feature>
<gene>
    <name evidence="8" type="ORF">METZ01_LOCUS101750</name>
</gene>
<dbReference type="PANTHER" id="PTHR30294">
    <property type="entry name" value="MEMBRANE COMPONENT OF ABC TRANSPORTER YHHJ-RELATED"/>
    <property type="match status" value="1"/>
</dbReference>
<feature type="transmembrane region" description="Helical" evidence="6">
    <location>
        <begin position="233"/>
        <end position="255"/>
    </location>
</feature>
<evidence type="ECO:0000256" key="5">
    <source>
        <dbReference type="ARBA" id="ARBA00023136"/>
    </source>
</evidence>
<evidence type="ECO:0000256" key="6">
    <source>
        <dbReference type="SAM" id="Phobius"/>
    </source>
</evidence>
<feature type="transmembrane region" description="Helical" evidence="6">
    <location>
        <begin position="354"/>
        <end position="372"/>
    </location>
</feature>
<keyword evidence="2" id="KW-1003">Cell membrane</keyword>
<dbReference type="AlphaFoldDB" id="A0A381W8K8"/>
<evidence type="ECO:0000259" key="7">
    <source>
        <dbReference type="Pfam" id="PF12698"/>
    </source>
</evidence>
<feature type="transmembrane region" description="Helical" evidence="6">
    <location>
        <begin position="267"/>
        <end position="293"/>
    </location>
</feature>
<comment type="subcellular location">
    <subcellularLocation>
        <location evidence="1">Cell membrane</location>
        <topology evidence="1">Multi-pass membrane protein</topology>
    </subcellularLocation>
</comment>
<keyword evidence="3 6" id="KW-0812">Transmembrane</keyword>
<feature type="transmembrane region" description="Helical" evidence="6">
    <location>
        <begin position="12"/>
        <end position="31"/>
    </location>
</feature>
<evidence type="ECO:0000256" key="2">
    <source>
        <dbReference type="ARBA" id="ARBA00022475"/>
    </source>
</evidence>
<dbReference type="InterPro" id="IPR013525">
    <property type="entry name" value="ABC2_TM"/>
</dbReference>
<feature type="transmembrane region" description="Helical" evidence="6">
    <location>
        <begin position="305"/>
        <end position="334"/>
    </location>
</feature>
<dbReference type="GO" id="GO:0005886">
    <property type="term" value="C:plasma membrane"/>
    <property type="evidence" value="ECO:0007669"/>
    <property type="project" value="UniProtKB-SubCell"/>
</dbReference>
<evidence type="ECO:0000256" key="3">
    <source>
        <dbReference type="ARBA" id="ARBA00022692"/>
    </source>
</evidence>
<dbReference type="SUPFAM" id="SSF53850">
    <property type="entry name" value="Periplasmic binding protein-like II"/>
    <property type="match status" value="1"/>
</dbReference>
<feature type="non-terminal residue" evidence="8">
    <location>
        <position position="1"/>
    </location>
</feature>
<evidence type="ECO:0000256" key="4">
    <source>
        <dbReference type="ARBA" id="ARBA00022989"/>
    </source>
</evidence>
<dbReference type="InterPro" id="IPR051449">
    <property type="entry name" value="ABC-2_transporter_component"/>
</dbReference>
<accession>A0A381W8K8</accession>
<evidence type="ECO:0000313" key="8">
    <source>
        <dbReference type="EMBL" id="SVA48896.1"/>
    </source>
</evidence>
<evidence type="ECO:0000256" key="1">
    <source>
        <dbReference type="ARBA" id="ARBA00004651"/>
    </source>
</evidence>
<feature type="transmembrane region" description="Helical" evidence="6">
    <location>
        <begin position="182"/>
        <end position="204"/>
    </location>
</feature>
<keyword evidence="4 6" id="KW-1133">Transmembrane helix</keyword>
<dbReference type="GO" id="GO:0140359">
    <property type="term" value="F:ABC-type transporter activity"/>
    <property type="evidence" value="ECO:0007669"/>
    <property type="project" value="InterPro"/>
</dbReference>
<organism evidence="8">
    <name type="scientific">marine metagenome</name>
    <dbReference type="NCBI Taxonomy" id="408172"/>
    <lineage>
        <taxon>unclassified sequences</taxon>
        <taxon>metagenomes</taxon>
        <taxon>ecological metagenomes</taxon>
    </lineage>
</organism>
<name>A0A381W8K8_9ZZZZ</name>
<dbReference type="Pfam" id="PF12698">
    <property type="entry name" value="ABC2_membrane_3"/>
    <property type="match status" value="1"/>
</dbReference>
<keyword evidence="5 6" id="KW-0472">Membrane</keyword>
<proteinExistence type="predicted"/>
<dbReference type="PANTHER" id="PTHR30294:SF29">
    <property type="entry name" value="MULTIDRUG ABC TRANSPORTER PERMEASE YBHS-RELATED"/>
    <property type="match status" value="1"/>
</dbReference>
<dbReference type="EMBL" id="UINC01011042">
    <property type="protein sequence ID" value="SVA48896.1"/>
    <property type="molecule type" value="Genomic_DNA"/>
</dbReference>
<protein>
    <recommendedName>
        <fullName evidence="7">ABC-2 type transporter transmembrane domain-containing protein</fullName>
    </recommendedName>
</protein>